<evidence type="ECO:0000313" key="2">
    <source>
        <dbReference type="Proteomes" id="UP001367316"/>
    </source>
</evidence>
<comment type="caution">
    <text evidence="1">The sequence shown here is derived from an EMBL/GenBank/DDBJ whole genome shotgun (WGS) entry which is preliminary data.</text>
</comment>
<keyword evidence="2" id="KW-1185">Reference proteome</keyword>
<proteinExistence type="predicted"/>
<gene>
    <name evidence="1" type="ORF">JOL62DRAFT_616191</name>
</gene>
<name>A0ABR1MVZ4_9PEZI</name>
<evidence type="ECO:0000313" key="1">
    <source>
        <dbReference type="EMBL" id="KAK7606417.1"/>
    </source>
</evidence>
<dbReference type="EMBL" id="JBBPBF010000049">
    <property type="protein sequence ID" value="KAK7606417.1"/>
    <property type="molecule type" value="Genomic_DNA"/>
</dbReference>
<accession>A0ABR1MVZ4</accession>
<dbReference type="Proteomes" id="UP001367316">
    <property type="component" value="Unassembled WGS sequence"/>
</dbReference>
<organism evidence="1 2">
    <name type="scientific">Phyllosticta paracitricarpa</name>
    <dbReference type="NCBI Taxonomy" id="2016321"/>
    <lineage>
        <taxon>Eukaryota</taxon>
        <taxon>Fungi</taxon>
        <taxon>Dikarya</taxon>
        <taxon>Ascomycota</taxon>
        <taxon>Pezizomycotina</taxon>
        <taxon>Dothideomycetes</taxon>
        <taxon>Dothideomycetes incertae sedis</taxon>
        <taxon>Botryosphaeriales</taxon>
        <taxon>Phyllostictaceae</taxon>
        <taxon>Phyllosticta</taxon>
    </lineage>
</organism>
<sequence length="268" mass="30500">MDYFGTLREVAARLGLEITMDLYNVKEQRTTTADPNPANKFHATRLREKLDEAGTVVIELQGHASRWNFNLSTLERDVTSLRVGVYQLENLPRFNDYRIRRLDQRIDCLWVEAQSLLELQPVNFVNVTVLNTPEEVTNRMAETTQRIQGLNQLGKAKSSQRAPEDTKHMAQLTEDSLNQLNKQLQATEDDQQIVETPKRVRFDLSLNQFYGDNSSADTVSTSKSTRTEYIGGCYRLYPATNGSRATCSSLYLNPCQAYVTDAEDSDEC</sequence>
<protein>
    <submittedName>
        <fullName evidence="1">Uncharacterized protein</fullName>
    </submittedName>
</protein>
<reference evidence="1 2" key="1">
    <citation type="submission" date="2024-04" db="EMBL/GenBank/DDBJ databases">
        <title>Phyllosticta paracitricarpa is synonymous to the EU quarantine fungus P. citricarpa based on phylogenomic analyses.</title>
        <authorList>
            <consortium name="Lawrence Berkeley National Laboratory"/>
            <person name="Van ingen-buijs V.A."/>
            <person name="Van westerhoven A.C."/>
            <person name="Haridas S."/>
            <person name="Skiadas P."/>
            <person name="Martin F."/>
            <person name="Groenewald J.Z."/>
            <person name="Crous P.W."/>
            <person name="Seidl M.F."/>
        </authorList>
    </citation>
    <scope>NUCLEOTIDE SEQUENCE [LARGE SCALE GENOMIC DNA]</scope>
    <source>
        <strain evidence="1 2">CBS 141358</strain>
    </source>
</reference>